<feature type="compositionally biased region" description="Acidic residues" evidence="5">
    <location>
        <begin position="73"/>
        <end position="98"/>
    </location>
</feature>
<proteinExistence type="inferred from homology"/>
<keyword evidence="9" id="KW-1185">Reference proteome</keyword>
<evidence type="ECO:0000259" key="6">
    <source>
        <dbReference type="Pfam" id="PF08159"/>
    </source>
</evidence>
<comment type="caution">
    <text evidence="8">The sequence shown here is derived from an EMBL/GenBank/DDBJ whole genome shotgun (WGS) entry which is preliminary data.</text>
</comment>
<dbReference type="GO" id="GO:0003723">
    <property type="term" value="F:RNA binding"/>
    <property type="evidence" value="ECO:0007669"/>
    <property type="project" value="TreeGrafter"/>
</dbReference>
<dbReference type="EMBL" id="LIAE01010710">
    <property type="protein sequence ID" value="PAV56258.1"/>
    <property type="molecule type" value="Genomic_DNA"/>
</dbReference>
<organism evidence="8 9">
    <name type="scientific">Diploscapter pachys</name>
    <dbReference type="NCBI Taxonomy" id="2018661"/>
    <lineage>
        <taxon>Eukaryota</taxon>
        <taxon>Metazoa</taxon>
        <taxon>Ecdysozoa</taxon>
        <taxon>Nematoda</taxon>
        <taxon>Chromadorea</taxon>
        <taxon>Rhabditida</taxon>
        <taxon>Rhabditina</taxon>
        <taxon>Rhabditomorpha</taxon>
        <taxon>Rhabditoidea</taxon>
        <taxon>Rhabditidae</taxon>
        <taxon>Diploscapter</taxon>
    </lineage>
</organism>
<comment type="subcellular location">
    <subcellularLocation>
        <location evidence="1">Nucleus</location>
        <location evidence="1">Nucleolus</location>
    </subcellularLocation>
</comment>
<evidence type="ECO:0000256" key="2">
    <source>
        <dbReference type="ARBA" id="ARBA00009087"/>
    </source>
</evidence>
<evidence type="ECO:0000256" key="1">
    <source>
        <dbReference type="ARBA" id="ARBA00004604"/>
    </source>
</evidence>
<feature type="domain" description="ESF1 RRM" evidence="7">
    <location>
        <begin position="157"/>
        <end position="291"/>
    </location>
</feature>
<evidence type="ECO:0000256" key="3">
    <source>
        <dbReference type="ARBA" id="ARBA00023054"/>
    </source>
</evidence>
<feature type="compositionally biased region" description="Basic and acidic residues" evidence="5">
    <location>
        <begin position="54"/>
        <end position="68"/>
    </location>
</feature>
<dbReference type="OrthoDB" id="431825at2759"/>
<dbReference type="InterPro" id="IPR056750">
    <property type="entry name" value="RRM_ESF1"/>
</dbReference>
<feature type="region of interest" description="Disordered" evidence="5">
    <location>
        <begin position="310"/>
        <end position="387"/>
    </location>
</feature>
<feature type="compositionally biased region" description="Basic residues" evidence="5">
    <location>
        <begin position="365"/>
        <end position="378"/>
    </location>
</feature>
<keyword evidence="3" id="KW-0175">Coiled coil</keyword>
<evidence type="ECO:0000313" key="8">
    <source>
        <dbReference type="EMBL" id="PAV56258.1"/>
    </source>
</evidence>
<evidence type="ECO:0000259" key="7">
    <source>
        <dbReference type="Pfam" id="PF25121"/>
    </source>
</evidence>
<evidence type="ECO:0000256" key="4">
    <source>
        <dbReference type="ARBA" id="ARBA00023242"/>
    </source>
</evidence>
<reference evidence="8 9" key="1">
    <citation type="journal article" date="2017" name="Curr. Biol.">
        <title>Genome architecture and evolution of a unichromosomal asexual nematode.</title>
        <authorList>
            <person name="Fradin H."/>
            <person name="Zegar C."/>
            <person name="Gutwein M."/>
            <person name="Lucas J."/>
            <person name="Kovtun M."/>
            <person name="Corcoran D."/>
            <person name="Baugh L.R."/>
            <person name="Kiontke K."/>
            <person name="Gunsalus K."/>
            <person name="Fitch D.H."/>
            <person name="Piano F."/>
        </authorList>
    </citation>
    <scope>NUCLEOTIDE SEQUENCE [LARGE SCALE GENOMIC DNA]</scope>
    <source>
        <strain evidence="8">PF1309</strain>
    </source>
</reference>
<dbReference type="STRING" id="2018661.A0A2A2J379"/>
<evidence type="ECO:0000313" key="9">
    <source>
        <dbReference type="Proteomes" id="UP000218231"/>
    </source>
</evidence>
<gene>
    <name evidence="8" type="ORF">WR25_15697</name>
</gene>
<dbReference type="Proteomes" id="UP000218231">
    <property type="component" value="Unassembled WGS sequence"/>
</dbReference>
<protein>
    <submittedName>
        <fullName evidence="8">Uncharacterized protein</fullName>
    </submittedName>
</protein>
<dbReference type="InterPro" id="IPR039754">
    <property type="entry name" value="Esf1"/>
</dbReference>
<name>A0A2A2J379_9BILA</name>
<dbReference type="AlphaFoldDB" id="A0A2A2J379"/>
<feature type="compositionally biased region" description="Acidic residues" evidence="5">
    <location>
        <begin position="121"/>
        <end position="134"/>
    </location>
</feature>
<dbReference type="Pfam" id="PF25121">
    <property type="entry name" value="RRM_ESF1"/>
    <property type="match status" value="1"/>
</dbReference>
<dbReference type="GO" id="GO:0006364">
    <property type="term" value="P:rRNA processing"/>
    <property type="evidence" value="ECO:0007669"/>
    <property type="project" value="InterPro"/>
</dbReference>
<dbReference type="Pfam" id="PF08159">
    <property type="entry name" value="NUC153"/>
    <property type="match status" value="1"/>
</dbReference>
<evidence type="ECO:0000256" key="5">
    <source>
        <dbReference type="SAM" id="MobiDB-lite"/>
    </source>
</evidence>
<sequence length="455" mass="51915">MGKKSSAAFSDKRFAHLKEDPKFVGLPQKHRKAKIDSRFAAILTDEKFGAKPKIDKYGRRLRKKDDTMKQMYEMEDEEEKSESSESEESESESGESSDEGVINSRKRKIDLARGEGNVESSSDDDSENEDLDEHDEEFDMELAQLDNDAERIQWASRRLAACNLDWDKVKCEDILFLADSFKPGGGEVQRVTIYVSDFGAERLKEEEEKGPRLDLPANYDENNPAMKEIARAAVKKYQLEKLKYYYAVIECDTEQTASAIYDECDGFQFEICGLKMDLRFVPDDMAFDESRIHETITLAEIDKQKYKPKIKPTNEIMGTSDKMVDSSDDEIGIKDKESGSEDEDDEVKEEAKPKLSKYKQYLERKKSKKRELKSGKKSQKVDEKTLDSVAADPRFKALFTDSAFAIESSSAKVRKSSELGVKQAEIKKAKRAAQTNTQEDLIEKLKRKAGKMTKK</sequence>
<comment type="similarity">
    <text evidence="2">Belongs to the ESF1 family.</text>
</comment>
<keyword evidence="4" id="KW-0539">Nucleus</keyword>
<accession>A0A2A2J379</accession>
<dbReference type="GO" id="GO:0005730">
    <property type="term" value="C:nucleolus"/>
    <property type="evidence" value="ECO:0007669"/>
    <property type="project" value="UniProtKB-SubCell"/>
</dbReference>
<dbReference type="PANTHER" id="PTHR12202:SF0">
    <property type="entry name" value="ESF1 HOMOLOG"/>
    <property type="match status" value="1"/>
</dbReference>
<feature type="region of interest" description="Disordered" evidence="5">
    <location>
        <begin position="54"/>
        <end position="134"/>
    </location>
</feature>
<dbReference type="PANTHER" id="PTHR12202">
    <property type="entry name" value="ESF1 HOMOLOG"/>
    <property type="match status" value="1"/>
</dbReference>
<feature type="domain" description="NUC153" evidence="6">
    <location>
        <begin position="392"/>
        <end position="407"/>
    </location>
</feature>
<dbReference type="InterPro" id="IPR012580">
    <property type="entry name" value="NUC153"/>
</dbReference>